<evidence type="ECO:0000256" key="12">
    <source>
        <dbReference type="ARBA" id="ARBA00023136"/>
    </source>
</evidence>
<feature type="transmembrane region" description="Helical" evidence="13">
    <location>
        <begin position="55"/>
        <end position="74"/>
    </location>
</feature>
<evidence type="ECO:0000256" key="9">
    <source>
        <dbReference type="ARBA" id="ARBA00022777"/>
    </source>
</evidence>
<keyword evidence="6" id="KW-0597">Phosphoprotein</keyword>
<dbReference type="InterPro" id="IPR005467">
    <property type="entry name" value="His_kinase_dom"/>
</dbReference>
<dbReference type="Pfam" id="PF00512">
    <property type="entry name" value="HisKA"/>
    <property type="match status" value="1"/>
</dbReference>
<dbReference type="SUPFAM" id="SSF158472">
    <property type="entry name" value="HAMP domain-like"/>
    <property type="match status" value="1"/>
</dbReference>
<evidence type="ECO:0000256" key="2">
    <source>
        <dbReference type="ARBA" id="ARBA00004236"/>
    </source>
</evidence>
<dbReference type="InterPro" id="IPR004358">
    <property type="entry name" value="Sig_transdc_His_kin-like_C"/>
</dbReference>
<dbReference type="InterPro" id="IPR003661">
    <property type="entry name" value="HisK_dim/P_dom"/>
</dbReference>
<keyword evidence="12 13" id="KW-0472">Membrane</keyword>
<dbReference type="InterPro" id="IPR003594">
    <property type="entry name" value="HATPase_dom"/>
</dbReference>
<protein>
    <recommendedName>
        <fullName evidence="4">histidine kinase</fullName>
        <ecNumber evidence="4">2.7.13.3</ecNumber>
    </recommendedName>
</protein>
<dbReference type="Gene3D" id="1.10.287.130">
    <property type="match status" value="1"/>
</dbReference>
<dbReference type="PROSITE" id="PS50109">
    <property type="entry name" value="HIS_KIN"/>
    <property type="match status" value="1"/>
</dbReference>
<comment type="catalytic activity">
    <reaction evidence="1">
        <text>ATP + protein L-histidine = ADP + protein N-phospho-L-histidine.</text>
        <dbReference type="EC" id="2.7.13.3"/>
    </reaction>
</comment>
<dbReference type="PRINTS" id="PR00344">
    <property type="entry name" value="BCTRLSENSOR"/>
</dbReference>
<name>A0A374PCV4_9FIRM</name>
<comment type="caution">
    <text evidence="16">The sequence shown here is derived from an EMBL/GenBank/DDBJ whole genome shotgun (WGS) entry which is preliminary data.</text>
</comment>
<accession>A0A374PCV4</accession>
<feature type="domain" description="HAMP" evidence="15">
    <location>
        <begin position="82"/>
        <end position="133"/>
    </location>
</feature>
<evidence type="ECO:0000313" key="17">
    <source>
        <dbReference type="Proteomes" id="UP000263014"/>
    </source>
</evidence>
<keyword evidence="10" id="KW-0067">ATP-binding</keyword>
<dbReference type="AlphaFoldDB" id="A0A374PCV4"/>
<dbReference type="Pfam" id="PF02518">
    <property type="entry name" value="HATPase_c"/>
    <property type="match status" value="1"/>
</dbReference>
<dbReference type="InterPro" id="IPR036890">
    <property type="entry name" value="HATPase_C_sf"/>
</dbReference>
<dbReference type="GO" id="GO:0005886">
    <property type="term" value="C:plasma membrane"/>
    <property type="evidence" value="ECO:0007669"/>
    <property type="project" value="UniProtKB-SubCell"/>
</dbReference>
<evidence type="ECO:0000256" key="3">
    <source>
        <dbReference type="ARBA" id="ARBA00004314"/>
    </source>
</evidence>
<keyword evidence="13" id="KW-1133">Transmembrane helix</keyword>
<evidence type="ECO:0000256" key="4">
    <source>
        <dbReference type="ARBA" id="ARBA00012438"/>
    </source>
</evidence>
<keyword evidence="8" id="KW-0547">Nucleotide-binding</keyword>
<dbReference type="CDD" id="cd00082">
    <property type="entry name" value="HisKA"/>
    <property type="match status" value="1"/>
</dbReference>
<dbReference type="RefSeq" id="WP_117630419.1">
    <property type="nucleotide sequence ID" value="NZ_QSON01000001.1"/>
</dbReference>
<proteinExistence type="predicted"/>
<dbReference type="Gene3D" id="3.30.565.10">
    <property type="entry name" value="Histidine kinase-like ATPase, C-terminal domain"/>
    <property type="match status" value="1"/>
</dbReference>
<dbReference type="SUPFAM" id="SSF55874">
    <property type="entry name" value="ATPase domain of HSP90 chaperone/DNA topoisomerase II/histidine kinase"/>
    <property type="match status" value="1"/>
</dbReference>
<organism evidence="16 17">
    <name type="scientific">Hungatella hathewayi</name>
    <dbReference type="NCBI Taxonomy" id="154046"/>
    <lineage>
        <taxon>Bacteria</taxon>
        <taxon>Bacillati</taxon>
        <taxon>Bacillota</taxon>
        <taxon>Clostridia</taxon>
        <taxon>Lachnospirales</taxon>
        <taxon>Lachnospiraceae</taxon>
        <taxon>Hungatella</taxon>
    </lineage>
</organism>
<comment type="subcellular location">
    <subcellularLocation>
        <location evidence="2">Cell membrane</location>
    </subcellularLocation>
    <subcellularLocation>
        <location evidence="3">Membrane raft</location>
        <topology evidence="3">Multi-pass membrane protein</topology>
    </subcellularLocation>
</comment>
<sequence length="367" mass="41466">MRERPAELSYKRSLFSIKSYIFYFLIITSAITCCLLLFLNHLELDYGSVRESAKLTAMNILLISLIMTVLDGIYRKITLEYPMKRILKASQKLIAGDFSVRVPLAHDFDNTNELDVLIENFNRIAEELSGVETLRTDFVSNVSHEIKTPLSVIQNYASLLQNAELSEDKKEEYTEAIVDACRRLTGLITNILKLNKLENQQIFPESKEFDIDTQLSECIIRLDDVLERKDLEAEIDLEERVKVKSDRELLELVWNNLLSNAIKFTPQGGKITVSLKTDETMAVIKISDTGCGISSEVGKRIFEKFYQGDSSHTTQGNGLGLALVKRVVDIVGGDISIESRLGEGSTFTVRLKRVLAEEPRQHLVPGK</sequence>
<evidence type="ECO:0000256" key="7">
    <source>
        <dbReference type="ARBA" id="ARBA00022679"/>
    </source>
</evidence>
<dbReference type="EC" id="2.7.13.3" evidence="4"/>
<evidence type="ECO:0000256" key="11">
    <source>
        <dbReference type="ARBA" id="ARBA00023012"/>
    </source>
</evidence>
<reference evidence="16 17" key="1">
    <citation type="submission" date="2018-08" db="EMBL/GenBank/DDBJ databases">
        <title>A genome reference for cultivated species of the human gut microbiota.</title>
        <authorList>
            <person name="Zou Y."/>
            <person name="Xue W."/>
            <person name="Luo G."/>
        </authorList>
    </citation>
    <scope>NUCLEOTIDE SEQUENCE [LARGE SCALE GENOMIC DNA]</scope>
    <source>
        <strain evidence="16 17">TM09-12</strain>
    </source>
</reference>
<evidence type="ECO:0000256" key="13">
    <source>
        <dbReference type="SAM" id="Phobius"/>
    </source>
</evidence>
<keyword evidence="13" id="KW-0812">Transmembrane</keyword>
<dbReference type="Gene3D" id="6.10.340.10">
    <property type="match status" value="1"/>
</dbReference>
<gene>
    <name evidence="16" type="ORF">DXD79_00595</name>
</gene>
<dbReference type="GO" id="GO:0005524">
    <property type="term" value="F:ATP binding"/>
    <property type="evidence" value="ECO:0007669"/>
    <property type="project" value="UniProtKB-KW"/>
</dbReference>
<dbReference type="FunFam" id="1.10.287.130:FF:000001">
    <property type="entry name" value="Two-component sensor histidine kinase"/>
    <property type="match status" value="1"/>
</dbReference>
<keyword evidence="9 16" id="KW-0418">Kinase</keyword>
<dbReference type="GO" id="GO:0045121">
    <property type="term" value="C:membrane raft"/>
    <property type="evidence" value="ECO:0007669"/>
    <property type="project" value="UniProtKB-SubCell"/>
</dbReference>
<evidence type="ECO:0000313" key="16">
    <source>
        <dbReference type="EMBL" id="RGJ07948.1"/>
    </source>
</evidence>
<dbReference type="PANTHER" id="PTHR43711:SF26">
    <property type="entry name" value="SENSOR HISTIDINE KINASE RCSC"/>
    <property type="match status" value="1"/>
</dbReference>
<dbReference type="SMART" id="SM00387">
    <property type="entry name" value="HATPase_c"/>
    <property type="match status" value="1"/>
</dbReference>
<dbReference type="EMBL" id="QSON01000001">
    <property type="protein sequence ID" value="RGJ07948.1"/>
    <property type="molecule type" value="Genomic_DNA"/>
</dbReference>
<dbReference type="GO" id="GO:0000155">
    <property type="term" value="F:phosphorelay sensor kinase activity"/>
    <property type="evidence" value="ECO:0007669"/>
    <property type="project" value="InterPro"/>
</dbReference>
<evidence type="ECO:0000256" key="6">
    <source>
        <dbReference type="ARBA" id="ARBA00022553"/>
    </source>
</evidence>
<dbReference type="PROSITE" id="PS50885">
    <property type="entry name" value="HAMP"/>
    <property type="match status" value="1"/>
</dbReference>
<dbReference type="CDD" id="cd00075">
    <property type="entry name" value="HATPase"/>
    <property type="match status" value="1"/>
</dbReference>
<evidence type="ECO:0000256" key="10">
    <source>
        <dbReference type="ARBA" id="ARBA00022840"/>
    </source>
</evidence>
<dbReference type="InterPro" id="IPR036097">
    <property type="entry name" value="HisK_dim/P_sf"/>
</dbReference>
<dbReference type="PANTHER" id="PTHR43711">
    <property type="entry name" value="TWO-COMPONENT HISTIDINE KINASE"/>
    <property type="match status" value="1"/>
</dbReference>
<keyword evidence="7" id="KW-0808">Transferase</keyword>
<feature type="domain" description="Histidine kinase" evidence="14">
    <location>
        <begin position="141"/>
        <end position="355"/>
    </location>
</feature>
<dbReference type="SUPFAM" id="SSF47384">
    <property type="entry name" value="Homodimeric domain of signal transducing histidine kinase"/>
    <property type="match status" value="1"/>
</dbReference>
<keyword evidence="11" id="KW-0902">Two-component regulatory system</keyword>
<evidence type="ECO:0000259" key="14">
    <source>
        <dbReference type="PROSITE" id="PS50109"/>
    </source>
</evidence>
<dbReference type="FunFam" id="3.30.565.10:FF:000023">
    <property type="entry name" value="PAS domain-containing sensor histidine kinase"/>
    <property type="match status" value="1"/>
</dbReference>
<dbReference type="SMART" id="SM00388">
    <property type="entry name" value="HisKA"/>
    <property type="match status" value="1"/>
</dbReference>
<evidence type="ECO:0000256" key="5">
    <source>
        <dbReference type="ARBA" id="ARBA00022475"/>
    </source>
</evidence>
<dbReference type="InterPro" id="IPR050736">
    <property type="entry name" value="Sensor_HK_Regulatory"/>
</dbReference>
<evidence type="ECO:0000259" key="15">
    <source>
        <dbReference type="PROSITE" id="PS50885"/>
    </source>
</evidence>
<dbReference type="CDD" id="cd06225">
    <property type="entry name" value="HAMP"/>
    <property type="match status" value="1"/>
</dbReference>
<feature type="transmembrane region" description="Helical" evidence="13">
    <location>
        <begin position="20"/>
        <end position="39"/>
    </location>
</feature>
<evidence type="ECO:0000256" key="1">
    <source>
        <dbReference type="ARBA" id="ARBA00000085"/>
    </source>
</evidence>
<dbReference type="Proteomes" id="UP000263014">
    <property type="component" value="Unassembled WGS sequence"/>
</dbReference>
<dbReference type="InterPro" id="IPR003660">
    <property type="entry name" value="HAMP_dom"/>
</dbReference>
<evidence type="ECO:0000256" key="8">
    <source>
        <dbReference type="ARBA" id="ARBA00022741"/>
    </source>
</evidence>
<keyword evidence="5" id="KW-1003">Cell membrane</keyword>